<gene>
    <name evidence="5" type="ORF">NRIC_22760</name>
</gene>
<accession>A0A4P5P8L7</accession>
<dbReference type="InterPro" id="IPR032364">
    <property type="entry name" value="GramPos_pilinD1_N"/>
</dbReference>
<evidence type="ECO:0000256" key="2">
    <source>
        <dbReference type="SAM" id="SignalP"/>
    </source>
</evidence>
<evidence type="ECO:0000259" key="4">
    <source>
        <dbReference type="Pfam" id="PF17802"/>
    </source>
</evidence>
<feature type="domain" description="SpaA-like prealbumin fold" evidence="4">
    <location>
        <begin position="401"/>
        <end position="496"/>
    </location>
</feature>
<evidence type="ECO:0000313" key="5">
    <source>
        <dbReference type="EMBL" id="GCF94385.1"/>
    </source>
</evidence>
<dbReference type="OrthoDB" id="2249722at2"/>
<evidence type="ECO:0000256" key="1">
    <source>
        <dbReference type="SAM" id="Phobius"/>
    </source>
</evidence>
<keyword evidence="6" id="KW-1185">Reference proteome</keyword>
<dbReference type="RefSeq" id="WP_146622809.1">
    <property type="nucleotide sequence ID" value="NZ_BJCC01000017.1"/>
</dbReference>
<dbReference type="EMBL" id="BJCC01000017">
    <property type="protein sequence ID" value="GCF94385.1"/>
    <property type="molecule type" value="Genomic_DNA"/>
</dbReference>
<evidence type="ECO:0000259" key="3">
    <source>
        <dbReference type="Pfam" id="PF16555"/>
    </source>
</evidence>
<feature type="domain" description="Gram-positive pilin subunit D1 N-terminal" evidence="3">
    <location>
        <begin position="36"/>
        <end position="190"/>
    </location>
</feature>
<feature type="transmembrane region" description="Helical" evidence="1">
    <location>
        <begin position="520"/>
        <end position="541"/>
    </location>
</feature>
<dbReference type="Gene3D" id="2.60.40.740">
    <property type="match status" value="1"/>
</dbReference>
<feature type="signal peptide" evidence="2">
    <location>
        <begin position="1"/>
        <end position="22"/>
    </location>
</feature>
<dbReference type="Pfam" id="PF16555">
    <property type="entry name" value="GramPos_pilinD1"/>
    <property type="match status" value="1"/>
</dbReference>
<keyword evidence="1" id="KW-1133">Transmembrane helix</keyword>
<sequence>MKKKTKVVRWVTAMICLIPLLAGVFHSGAAASAAEETVKVTLHKKKMDEFPTKPIQNTGELMPGMDQYEGLPGVKFTAWDITADFYKELDEQLDGSETKAEYKEKIQQLMKDYVFSDMRAAKAGDAITDDAGDAVFKSLVKRAADGTYKVYYFEEEMPTGATAHANPTILVLPMMSGENELNEVHLYPKNKIAGEVGKELLDEDGDALPDAPDDYYGYEVGKLINYRATFTMPNQIGEIIEKDGKNQTRYARLILKDELNKTGVKFEGIFKIAIGGTDLTDAQKSAFLANFVEEYKNTDSPYAGNAGFTLTAKLNAENATDNAEEFNKSKQTAEFLSQYKGKKVEIYYGVSMTEHTPVDVEIDNDFAVQLTQDDQSEEWTIDPTEQPPSIGVGGHKFHKHEDGKETQGLGGAEFVVIKQADSKTYYMTLDAVKNVGWTEYTTREDMMKNAAKIVSANDGKVVVSGLAAGSYALREVKAPNGFQLLEEDVDFVIQSGSYDDETALNIPNVSQGGFLPSTGGMGILAFIIVGSALMLGAVINYRRTQDHAI</sequence>
<organism evidence="5 6">
    <name type="scientific">Enterococcus florum</name>
    <dbReference type="NCBI Taxonomy" id="2480627"/>
    <lineage>
        <taxon>Bacteria</taxon>
        <taxon>Bacillati</taxon>
        <taxon>Bacillota</taxon>
        <taxon>Bacilli</taxon>
        <taxon>Lactobacillales</taxon>
        <taxon>Enterococcaceae</taxon>
        <taxon>Enterococcus</taxon>
    </lineage>
</organism>
<evidence type="ECO:0000313" key="6">
    <source>
        <dbReference type="Proteomes" id="UP000290567"/>
    </source>
</evidence>
<dbReference type="InterPro" id="IPR041033">
    <property type="entry name" value="SpaA_PFL_dom_1"/>
</dbReference>
<keyword evidence="2" id="KW-0732">Signal</keyword>
<feature type="chain" id="PRO_5039105403" evidence="2">
    <location>
        <begin position="23"/>
        <end position="549"/>
    </location>
</feature>
<dbReference type="NCBIfam" id="NF033902">
    <property type="entry name" value="iso_D2_wall_anc"/>
    <property type="match status" value="1"/>
</dbReference>
<dbReference type="InterPro" id="IPR048052">
    <property type="entry name" value="FM1-like"/>
</dbReference>
<dbReference type="Pfam" id="PF17802">
    <property type="entry name" value="SpaA"/>
    <property type="match status" value="1"/>
</dbReference>
<keyword evidence="1" id="KW-0812">Transmembrane</keyword>
<dbReference type="Gene3D" id="2.60.40.10">
    <property type="entry name" value="Immunoglobulins"/>
    <property type="match status" value="2"/>
</dbReference>
<protein>
    <submittedName>
        <fullName evidence="5">Pilus protein</fullName>
    </submittedName>
</protein>
<name>A0A4P5P8L7_9ENTE</name>
<reference evidence="6" key="1">
    <citation type="submission" date="2019-02" db="EMBL/GenBank/DDBJ databases">
        <title>Draft genome sequence of Enterococcus sp. Gos25-1.</title>
        <authorList>
            <person name="Tanaka N."/>
            <person name="Shiwa Y."/>
            <person name="Fujita N."/>
        </authorList>
    </citation>
    <scope>NUCLEOTIDE SEQUENCE [LARGE SCALE GENOMIC DNA]</scope>
    <source>
        <strain evidence="6">Gos25-1</strain>
    </source>
</reference>
<dbReference type="InterPro" id="IPR013783">
    <property type="entry name" value="Ig-like_fold"/>
</dbReference>
<dbReference type="AlphaFoldDB" id="A0A4P5P8L7"/>
<keyword evidence="1" id="KW-0472">Membrane</keyword>
<dbReference type="Proteomes" id="UP000290567">
    <property type="component" value="Unassembled WGS sequence"/>
</dbReference>
<proteinExistence type="predicted"/>
<comment type="caution">
    <text evidence="5">The sequence shown here is derived from an EMBL/GenBank/DDBJ whole genome shotgun (WGS) entry which is preliminary data.</text>
</comment>